<keyword evidence="2" id="KW-1185">Reference proteome</keyword>
<dbReference type="RefSeq" id="WP_187819793.1">
    <property type="nucleotide sequence ID" value="NZ_JACTVJ010000039.1"/>
</dbReference>
<evidence type="ECO:0008006" key="3">
    <source>
        <dbReference type="Google" id="ProtNLM"/>
    </source>
</evidence>
<gene>
    <name evidence="1" type="ORF">H9Y04_43450</name>
</gene>
<reference evidence="1 2" key="1">
    <citation type="submission" date="2020-08" db="EMBL/GenBank/DDBJ databases">
        <title>Genemic of Streptomyces polyaspartic.</title>
        <authorList>
            <person name="Liu W."/>
        </authorList>
    </citation>
    <scope>NUCLEOTIDE SEQUENCE [LARGE SCALE GENOMIC DNA]</scope>
    <source>
        <strain evidence="1 2">TRM66268-LWL</strain>
    </source>
</reference>
<evidence type="ECO:0000313" key="2">
    <source>
        <dbReference type="Proteomes" id="UP000642284"/>
    </source>
</evidence>
<organism evidence="1 2">
    <name type="scientific">Streptomyces polyasparticus</name>
    <dbReference type="NCBI Taxonomy" id="2767826"/>
    <lineage>
        <taxon>Bacteria</taxon>
        <taxon>Bacillati</taxon>
        <taxon>Actinomycetota</taxon>
        <taxon>Actinomycetes</taxon>
        <taxon>Kitasatosporales</taxon>
        <taxon>Streptomycetaceae</taxon>
        <taxon>Streptomyces</taxon>
    </lineage>
</organism>
<proteinExistence type="predicted"/>
<protein>
    <recommendedName>
        <fullName evidence="3">Sigma-70 family RNA polymerase sigma factor</fullName>
    </recommendedName>
</protein>
<sequence>MHHRHRSTPHPQAASSPLEVLDDAFLALARAPHPLTLPAQLVCTQPSVDDLPVDQVRARLVHPSTPPGKRLEVWREVIRRSHTLGDPWTTVALAMAVPALRRQLARLPRPLPIERAEAEQEALAALVTLLQTLPVDHPELDWALLRAADRAVHRVVYAARRRIAHETPDAGLRVGRLHGTRSADRSGSEHEVLVRAVRARVVDIGEAQLIARSRLHGVHMRQLAAERGLSLAQLYRHRGAAEQRLAEHLQAQDDGV</sequence>
<dbReference type="Proteomes" id="UP000642284">
    <property type="component" value="Unassembled WGS sequence"/>
</dbReference>
<name>A0ABR7SVG4_9ACTN</name>
<evidence type="ECO:0000313" key="1">
    <source>
        <dbReference type="EMBL" id="MBC9719388.1"/>
    </source>
</evidence>
<comment type="caution">
    <text evidence="1">The sequence shown here is derived from an EMBL/GenBank/DDBJ whole genome shotgun (WGS) entry which is preliminary data.</text>
</comment>
<accession>A0ABR7SVG4</accession>
<dbReference type="EMBL" id="JACTVJ010000039">
    <property type="protein sequence ID" value="MBC9719388.1"/>
    <property type="molecule type" value="Genomic_DNA"/>
</dbReference>